<dbReference type="PANTHER" id="PTHR44102">
    <property type="entry name" value="PROTEIN NPG1"/>
    <property type="match status" value="1"/>
</dbReference>
<sequence>MSAIMLCTCSGDQSKFEDLPRSPESLATRDFSANGSSSKMASRETTPDDSQVNEVESDLRETLSLNYEEARALLGRLEHQRGNFDAALQVLQGIDIRSLRPRMTIAIAESIKPRTPPRSSRRKSSQVNGMSMHMSMHSVSLLLEAILLKAKSLDALGRVTDAAEECRTIIDIIESAWPYGVQDGTAEECKLMDIFHLALEYLPKLWMRSGCFDEAIIAYRKALAKPWNLDSQRCANLQKDLAVTLLYCGVEVKFPQEFAQERNLVSPGNNIEEAILLLLILTRKLSLQEIKWDPELVNHLMYALSLSGHYEVLASHLEMLLPGTYTRSERWYILALCYSASGMDDSALNIIRNGVCVLERKGKPHIPSLLLGAKLCCKNPMHASEGIKFANKVKKSFRSCDMHFISIVNHFLGVCYGPFSRSSTSDLDRSRLQDDALRLLQDAAAMAKYNPEILYSLAWENAMQRKLNAAVESATECLEMVMGGSVSAWKLLILILSAQQNLQEAEAVADFAMDEAEKDDQLDILRLKAQIQASRGQFKSAVESFRVLLSTIQAKKEVWKSTSCKEVKSLQKLEMDTWLDLASIYTKLEAWHDSNICLDKAISIDFFYPKCWHVRGLLLEAQSLHQEALMVFSFALSIDPDYVPGMVCMAEILRNIGGISLSSARTFLRNALRLEPTNHQAWLSLGLVLKAEGSLLEAADCFQAAYELRELSPIQDFSKQLPIMLH</sequence>
<dbReference type="Gene3D" id="1.25.40.10">
    <property type="entry name" value="Tetratricopeptide repeat domain"/>
    <property type="match status" value="3"/>
</dbReference>
<name>A0A8T0P032_PANVG</name>
<comment type="caution">
    <text evidence="3">The sequence shown here is derived from an EMBL/GenBank/DDBJ whole genome shotgun (WGS) entry which is preliminary data.</text>
</comment>
<reference evidence="3" key="1">
    <citation type="submission" date="2020-05" db="EMBL/GenBank/DDBJ databases">
        <title>WGS assembly of Panicum virgatum.</title>
        <authorList>
            <person name="Lovell J.T."/>
            <person name="Jenkins J."/>
            <person name="Shu S."/>
            <person name="Juenger T.E."/>
            <person name="Schmutz J."/>
        </authorList>
    </citation>
    <scope>NUCLEOTIDE SEQUENCE</scope>
    <source>
        <strain evidence="3">AP13</strain>
    </source>
</reference>
<dbReference type="InterPro" id="IPR011990">
    <property type="entry name" value="TPR-like_helical_dom_sf"/>
</dbReference>
<proteinExistence type="predicted"/>
<dbReference type="Proteomes" id="UP000823388">
    <property type="component" value="Chromosome 9K"/>
</dbReference>
<dbReference type="EMBL" id="CM029053">
    <property type="protein sequence ID" value="KAG2554027.1"/>
    <property type="molecule type" value="Genomic_DNA"/>
</dbReference>
<keyword evidence="1" id="KW-0802">TPR repeat</keyword>
<feature type="compositionally biased region" description="Polar residues" evidence="2">
    <location>
        <begin position="31"/>
        <end position="40"/>
    </location>
</feature>
<evidence type="ECO:0000256" key="1">
    <source>
        <dbReference type="PROSITE-ProRule" id="PRU00339"/>
    </source>
</evidence>
<dbReference type="EMBL" id="CM029053">
    <property type="protein sequence ID" value="KAG2554029.1"/>
    <property type="molecule type" value="Genomic_DNA"/>
</dbReference>
<evidence type="ECO:0000256" key="2">
    <source>
        <dbReference type="SAM" id="MobiDB-lite"/>
    </source>
</evidence>
<feature type="region of interest" description="Disordered" evidence="2">
    <location>
        <begin position="13"/>
        <end position="54"/>
    </location>
</feature>
<dbReference type="SMART" id="SM00028">
    <property type="entry name" value="TPR"/>
    <property type="match status" value="6"/>
</dbReference>
<dbReference type="AlphaFoldDB" id="A0A8T0P032"/>
<keyword evidence="4" id="KW-1185">Reference proteome</keyword>
<dbReference type="SUPFAM" id="SSF48452">
    <property type="entry name" value="TPR-like"/>
    <property type="match status" value="3"/>
</dbReference>
<dbReference type="OrthoDB" id="29013at2759"/>
<evidence type="ECO:0000313" key="3">
    <source>
        <dbReference type="EMBL" id="KAG2554029.1"/>
    </source>
</evidence>
<dbReference type="InterPro" id="IPR019734">
    <property type="entry name" value="TPR_rpt"/>
</dbReference>
<dbReference type="Pfam" id="PF13432">
    <property type="entry name" value="TPR_16"/>
    <property type="match status" value="1"/>
</dbReference>
<dbReference type="PROSITE" id="PS50005">
    <property type="entry name" value="TPR"/>
    <property type="match status" value="1"/>
</dbReference>
<feature type="repeat" description="TPR" evidence="1">
    <location>
        <begin position="609"/>
        <end position="642"/>
    </location>
</feature>
<dbReference type="InterPro" id="IPR043376">
    <property type="entry name" value="NPG1-like"/>
</dbReference>
<organism evidence="3 4">
    <name type="scientific">Panicum virgatum</name>
    <name type="common">Blackwell switchgrass</name>
    <dbReference type="NCBI Taxonomy" id="38727"/>
    <lineage>
        <taxon>Eukaryota</taxon>
        <taxon>Viridiplantae</taxon>
        <taxon>Streptophyta</taxon>
        <taxon>Embryophyta</taxon>
        <taxon>Tracheophyta</taxon>
        <taxon>Spermatophyta</taxon>
        <taxon>Magnoliopsida</taxon>
        <taxon>Liliopsida</taxon>
        <taxon>Poales</taxon>
        <taxon>Poaceae</taxon>
        <taxon>PACMAD clade</taxon>
        <taxon>Panicoideae</taxon>
        <taxon>Panicodae</taxon>
        <taxon>Paniceae</taxon>
        <taxon>Panicinae</taxon>
        <taxon>Panicum</taxon>
        <taxon>Panicum sect. Hiantes</taxon>
    </lineage>
</organism>
<dbReference type="PANTHER" id="PTHR44102:SF4">
    <property type="entry name" value="PROTEIN NPGR1"/>
    <property type="match status" value="1"/>
</dbReference>
<protein>
    <submittedName>
        <fullName evidence="3">Uncharacterized protein</fullName>
    </submittedName>
</protein>
<evidence type="ECO:0000313" key="4">
    <source>
        <dbReference type="Proteomes" id="UP000823388"/>
    </source>
</evidence>
<accession>A0A8T0P032</accession>
<gene>
    <name evidence="3" type="ORF">PVAP13_9KG636400</name>
</gene>